<keyword evidence="10" id="KW-1185">Reference proteome</keyword>
<feature type="region of interest" description="Disordered" evidence="5">
    <location>
        <begin position="182"/>
        <end position="204"/>
    </location>
</feature>
<evidence type="ECO:0000256" key="1">
    <source>
        <dbReference type="ARBA" id="ARBA00004123"/>
    </source>
</evidence>
<dbReference type="PROSITE" id="PS51938">
    <property type="entry name" value="SUZ_C"/>
    <property type="match status" value="1"/>
</dbReference>
<feature type="domain" description="SUZ-C" evidence="8">
    <location>
        <begin position="459"/>
        <end position="517"/>
    </location>
</feature>
<dbReference type="Pfam" id="PF05383">
    <property type="entry name" value="La"/>
    <property type="match status" value="1"/>
</dbReference>
<dbReference type="Gene3D" id="1.10.10.10">
    <property type="entry name" value="Winged helix-like DNA-binding domain superfamily/Winged helix DNA-binding domain"/>
    <property type="match status" value="1"/>
</dbReference>
<protein>
    <recommendedName>
        <fullName evidence="11">La-related protein 6</fullName>
    </recommendedName>
</protein>
<dbReference type="SUPFAM" id="SSF54928">
    <property type="entry name" value="RNA-binding domain, RBD"/>
    <property type="match status" value="1"/>
</dbReference>
<dbReference type="FunFam" id="1.10.10.10:FF:000158">
    <property type="entry name" value="La ribonucleoprotein domain family member 7"/>
    <property type="match status" value="1"/>
</dbReference>
<dbReference type="CDD" id="cd12289">
    <property type="entry name" value="RRM_LARP6"/>
    <property type="match status" value="1"/>
</dbReference>
<organism evidence="9 10">
    <name type="scientific">Patiria miniata</name>
    <name type="common">Bat star</name>
    <name type="synonym">Asterina miniata</name>
    <dbReference type="NCBI Taxonomy" id="46514"/>
    <lineage>
        <taxon>Eukaryota</taxon>
        <taxon>Metazoa</taxon>
        <taxon>Echinodermata</taxon>
        <taxon>Eleutherozoa</taxon>
        <taxon>Asterozoa</taxon>
        <taxon>Asteroidea</taxon>
        <taxon>Valvatacea</taxon>
        <taxon>Valvatida</taxon>
        <taxon>Asterinidae</taxon>
        <taxon>Patiria</taxon>
    </lineage>
</organism>
<dbReference type="PROSITE" id="PS50102">
    <property type="entry name" value="RRM"/>
    <property type="match status" value="1"/>
</dbReference>
<feature type="compositionally biased region" description="Polar residues" evidence="5">
    <location>
        <begin position="368"/>
        <end position="382"/>
    </location>
</feature>
<dbReference type="PROSITE" id="PS50961">
    <property type="entry name" value="HTH_LA"/>
    <property type="match status" value="1"/>
</dbReference>
<dbReference type="OrthoDB" id="435402at2759"/>
<dbReference type="InterPro" id="IPR002344">
    <property type="entry name" value="Lupus_La"/>
</dbReference>
<dbReference type="InterPro" id="IPR034880">
    <property type="entry name" value="LARP6_RRM"/>
</dbReference>
<feature type="compositionally biased region" description="Low complexity" evidence="5">
    <location>
        <begin position="30"/>
        <end position="56"/>
    </location>
</feature>
<dbReference type="EnsemblMetazoa" id="XM_038212291.1">
    <property type="protein sequence ID" value="XP_038068219.1"/>
    <property type="gene ID" value="LOC119737732"/>
</dbReference>
<dbReference type="SMART" id="SM00715">
    <property type="entry name" value="LA"/>
    <property type="match status" value="1"/>
</dbReference>
<keyword evidence="2 4" id="KW-0694">RNA-binding</keyword>
<evidence type="ECO:0000256" key="4">
    <source>
        <dbReference type="PROSITE-ProRule" id="PRU00332"/>
    </source>
</evidence>
<dbReference type="SUPFAM" id="SSF46785">
    <property type="entry name" value="Winged helix' DNA-binding domain"/>
    <property type="match status" value="1"/>
</dbReference>
<dbReference type="InterPro" id="IPR036388">
    <property type="entry name" value="WH-like_DNA-bd_sf"/>
</dbReference>
<evidence type="ECO:0000259" key="6">
    <source>
        <dbReference type="PROSITE" id="PS50102"/>
    </source>
</evidence>
<proteinExistence type="predicted"/>
<dbReference type="OMA" id="WIGGLWR"/>
<dbReference type="CDD" id="cd08033">
    <property type="entry name" value="LARP_6"/>
    <property type="match status" value="1"/>
</dbReference>
<evidence type="ECO:0000313" key="9">
    <source>
        <dbReference type="EnsemblMetazoa" id="XP_038068219.1"/>
    </source>
</evidence>
<evidence type="ECO:0008006" key="11">
    <source>
        <dbReference type="Google" id="ProtNLM"/>
    </source>
</evidence>
<sequence length="527" mass="56575">MSESAALETAENGTQVPATGQLASGDCQLTTPSSEPDSPSTSALSTSPSTLHSPPLVQISSPPEQDPSGDDAGGDTSSGSLTDDANTPGKDRSGSINESRSDDGGGESSEWTPPDEELQNKIIKQVEFYFSDANITKDAFLLKHVRRNKEGFVSLKLITSFKKVKSLTKDWRNVRHSLKSSTTLEVNEEGTKVKRKAPLPDYDETTPSRTVVAVNLPTENPSIENIAELFNKCGEISLIRVLRPGKPFPPDVRKHIERHSEVRNKVCALIEFESGQSALKAAKIMTDKDNWRTGMSVTVLAKERKKEKKQAQEKSNNRKSAEGLSPSQGGDLTASDGGEGGDSAKKKKRQRKKKNARVGELAADRIKQSGTPSSSDAENSPLPSRRQVSKAISVPQSKSPAHLSPSNTPKSSPSPSPHGSPRQQRKVVGRSPLANSRNSPRASPEMGRKVYDSLSDHSNTSSPWVQRRKLLAAAVPEGSPAGSPLLARKNVIHNNDQGALVRSPLGPDGTRGFAAGRGRGRPKSEGM</sequence>
<dbReference type="InterPro" id="IPR000504">
    <property type="entry name" value="RRM_dom"/>
</dbReference>
<feature type="region of interest" description="Disordered" evidence="5">
    <location>
        <begin position="1"/>
        <end position="116"/>
    </location>
</feature>
<feature type="domain" description="HTH La-type RNA-binding" evidence="7">
    <location>
        <begin position="112"/>
        <end position="203"/>
    </location>
</feature>
<dbReference type="AlphaFoldDB" id="A0A914AXG7"/>
<evidence type="ECO:0000259" key="8">
    <source>
        <dbReference type="PROSITE" id="PS51938"/>
    </source>
</evidence>
<evidence type="ECO:0000256" key="5">
    <source>
        <dbReference type="SAM" id="MobiDB-lite"/>
    </source>
</evidence>
<dbReference type="RefSeq" id="XP_038068219.1">
    <property type="nucleotide sequence ID" value="XM_038212291.1"/>
</dbReference>
<keyword evidence="3" id="KW-0539">Nucleus</keyword>
<feature type="region of interest" description="Disordered" evidence="5">
    <location>
        <begin position="300"/>
        <end position="463"/>
    </location>
</feature>
<evidence type="ECO:0000256" key="3">
    <source>
        <dbReference type="ARBA" id="ARBA00023242"/>
    </source>
</evidence>
<feature type="compositionally biased region" description="Low complexity" evidence="5">
    <location>
        <begin position="74"/>
        <end position="85"/>
    </location>
</feature>
<dbReference type="PRINTS" id="PR00302">
    <property type="entry name" value="LUPUSLA"/>
</dbReference>
<comment type="subcellular location">
    <subcellularLocation>
        <location evidence="1">Nucleus</location>
    </subcellularLocation>
</comment>
<dbReference type="InterPro" id="IPR006630">
    <property type="entry name" value="La_HTH"/>
</dbReference>
<dbReference type="GO" id="GO:0005634">
    <property type="term" value="C:nucleus"/>
    <property type="evidence" value="ECO:0007669"/>
    <property type="project" value="UniProtKB-SubCell"/>
</dbReference>
<accession>A0A914AXG7</accession>
<reference evidence="9" key="1">
    <citation type="submission" date="2022-11" db="UniProtKB">
        <authorList>
            <consortium name="EnsemblMetazoa"/>
        </authorList>
    </citation>
    <scope>IDENTIFICATION</scope>
</reference>
<feature type="region of interest" description="Disordered" evidence="5">
    <location>
        <begin position="498"/>
        <end position="527"/>
    </location>
</feature>
<dbReference type="PANTHER" id="PTHR22792:SF140">
    <property type="entry name" value="ACHILLES, ISOFORM A"/>
    <property type="match status" value="1"/>
</dbReference>
<evidence type="ECO:0000313" key="10">
    <source>
        <dbReference type="Proteomes" id="UP000887568"/>
    </source>
</evidence>
<dbReference type="InterPro" id="IPR012677">
    <property type="entry name" value="Nucleotide-bd_a/b_plait_sf"/>
</dbReference>
<feature type="compositionally biased region" description="Basic and acidic residues" evidence="5">
    <location>
        <begin position="446"/>
        <end position="455"/>
    </location>
</feature>
<evidence type="ECO:0000259" key="7">
    <source>
        <dbReference type="PROSITE" id="PS50961"/>
    </source>
</evidence>
<dbReference type="GeneID" id="119737732"/>
<dbReference type="GO" id="GO:0003729">
    <property type="term" value="F:mRNA binding"/>
    <property type="evidence" value="ECO:0007669"/>
    <property type="project" value="TreeGrafter"/>
</dbReference>
<dbReference type="Proteomes" id="UP000887568">
    <property type="component" value="Unplaced"/>
</dbReference>
<feature type="domain" description="RRM" evidence="6">
    <location>
        <begin position="209"/>
        <end position="304"/>
    </location>
</feature>
<dbReference type="InterPro" id="IPR045180">
    <property type="entry name" value="La_dom_prot"/>
</dbReference>
<dbReference type="GO" id="GO:0006396">
    <property type="term" value="P:RNA processing"/>
    <property type="evidence" value="ECO:0007669"/>
    <property type="project" value="InterPro"/>
</dbReference>
<dbReference type="PANTHER" id="PTHR22792">
    <property type="entry name" value="LUPUS LA PROTEIN-RELATED"/>
    <property type="match status" value="1"/>
</dbReference>
<dbReference type="InterPro" id="IPR035979">
    <property type="entry name" value="RBD_domain_sf"/>
</dbReference>
<feature type="compositionally biased region" description="Basic and acidic residues" evidence="5">
    <location>
        <begin position="89"/>
        <end position="103"/>
    </location>
</feature>
<dbReference type="InterPro" id="IPR024642">
    <property type="entry name" value="SUZ-C"/>
</dbReference>
<feature type="compositionally biased region" description="Basic residues" evidence="5">
    <location>
        <begin position="345"/>
        <end position="356"/>
    </location>
</feature>
<feature type="compositionally biased region" description="Basic and acidic residues" evidence="5">
    <location>
        <begin position="301"/>
        <end position="321"/>
    </location>
</feature>
<name>A0A914AXG7_PATMI</name>
<dbReference type="CTD" id="55323"/>
<evidence type="ECO:0000256" key="2">
    <source>
        <dbReference type="ARBA" id="ARBA00022884"/>
    </source>
</evidence>
<dbReference type="InterPro" id="IPR036390">
    <property type="entry name" value="WH_DNA-bd_sf"/>
</dbReference>
<dbReference type="GO" id="GO:1990904">
    <property type="term" value="C:ribonucleoprotein complex"/>
    <property type="evidence" value="ECO:0007669"/>
    <property type="project" value="InterPro"/>
</dbReference>
<feature type="compositionally biased region" description="Polar residues" evidence="5">
    <location>
        <begin position="11"/>
        <end position="22"/>
    </location>
</feature>
<dbReference type="Gene3D" id="3.30.70.330">
    <property type="match status" value="1"/>
</dbReference>